<dbReference type="AlphaFoldDB" id="A0A4P7NGB7"/>
<evidence type="ECO:0000313" key="3">
    <source>
        <dbReference type="Proteomes" id="UP000294847"/>
    </source>
</evidence>
<sequence>MQMKKRSPRRGTVVKTRSDCVYSTIVRCHRAGGRLRIARGLGRICLVLGVVRRRPKSALGLLAFMFSWLIVTEMPNVSLDASGTRAFLIKSRVPLSA</sequence>
<evidence type="ECO:0000256" key="1">
    <source>
        <dbReference type="SAM" id="Phobius"/>
    </source>
</evidence>
<keyword evidence="1" id="KW-0812">Transmembrane</keyword>
<accession>A0A4P7NGB7</accession>
<organism evidence="2 3">
    <name type="scientific">Pyricularia oryzae</name>
    <name type="common">Rice blast fungus</name>
    <name type="synonym">Magnaporthe oryzae</name>
    <dbReference type="NCBI Taxonomy" id="318829"/>
    <lineage>
        <taxon>Eukaryota</taxon>
        <taxon>Fungi</taxon>
        <taxon>Dikarya</taxon>
        <taxon>Ascomycota</taxon>
        <taxon>Pezizomycotina</taxon>
        <taxon>Sordariomycetes</taxon>
        <taxon>Sordariomycetidae</taxon>
        <taxon>Magnaporthales</taxon>
        <taxon>Pyriculariaceae</taxon>
        <taxon>Pyricularia</taxon>
    </lineage>
</organism>
<reference evidence="2 3" key="1">
    <citation type="journal article" date="2019" name="Mol. Biol. Evol.">
        <title>Blast fungal genomes show frequent chromosomal changes, gene gains and losses, and effector gene turnover.</title>
        <authorList>
            <person name="Gomez Luciano L.B."/>
            <person name="Jason Tsai I."/>
            <person name="Chuma I."/>
            <person name="Tosa Y."/>
            <person name="Chen Y.H."/>
            <person name="Li J.Y."/>
            <person name="Li M.Y."/>
            <person name="Jade Lu M.Y."/>
            <person name="Nakayashiki H."/>
            <person name="Li W.H."/>
        </authorList>
    </citation>
    <scope>NUCLEOTIDE SEQUENCE [LARGE SCALE GENOMIC DNA]</scope>
    <source>
        <strain evidence="2">MZ5-1-6</strain>
    </source>
</reference>
<dbReference type="EMBL" id="CP034207">
    <property type="protein sequence ID" value="QBZ60952.1"/>
    <property type="molecule type" value="Genomic_DNA"/>
</dbReference>
<keyword evidence="1" id="KW-0472">Membrane</keyword>
<name>A0A4P7NGB7_PYROR</name>
<feature type="transmembrane region" description="Helical" evidence="1">
    <location>
        <begin position="58"/>
        <end position="77"/>
    </location>
</feature>
<protein>
    <submittedName>
        <fullName evidence="2">Uncharacterized protein</fullName>
    </submittedName>
</protein>
<dbReference type="Proteomes" id="UP000294847">
    <property type="component" value="Chromosome 4"/>
</dbReference>
<keyword evidence="1" id="KW-1133">Transmembrane helix</keyword>
<gene>
    <name evidence="2" type="ORF">PoMZ_07897</name>
</gene>
<evidence type="ECO:0000313" key="2">
    <source>
        <dbReference type="EMBL" id="QBZ60952.1"/>
    </source>
</evidence>
<proteinExistence type="predicted"/>